<keyword evidence="2" id="KW-1185">Reference proteome</keyword>
<dbReference type="RefSeq" id="WP_076821608.1">
    <property type="nucleotide sequence ID" value="NZ_MOMC01000087.1"/>
</dbReference>
<dbReference type="OrthoDB" id="7185309at2"/>
<protein>
    <recommendedName>
        <fullName evidence="3">Alkylmercury lyase</fullName>
    </recommendedName>
</protein>
<evidence type="ECO:0000313" key="1">
    <source>
        <dbReference type="EMBL" id="ONH23367.1"/>
    </source>
</evidence>
<evidence type="ECO:0000313" key="2">
    <source>
        <dbReference type="Proteomes" id="UP000188929"/>
    </source>
</evidence>
<sequence>MRLVILCVPGCRNASILRDRIGGLLGVDDAVTLRVVESEDAAVEVGMTGSPTLLVDGVDPFAEPGRSVSLSCRLYRDAGGDVTGAPSVAHLREALGLPAGSDRD</sequence>
<name>A0A1V2I225_9ACTN</name>
<gene>
    <name evidence="1" type="ORF">BL253_33185</name>
</gene>
<dbReference type="Proteomes" id="UP000188929">
    <property type="component" value="Unassembled WGS sequence"/>
</dbReference>
<organism evidence="1 2">
    <name type="scientific">Pseudofrankia asymbiotica</name>
    <dbReference type="NCBI Taxonomy" id="1834516"/>
    <lineage>
        <taxon>Bacteria</taxon>
        <taxon>Bacillati</taxon>
        <taxon>Actinomycetota</taxon>
        <taxon>Actinomycetes</taxon>
        <taxon>Frankiales</taxon>
        <taxon>Frankiaceae</taxon>
        <taxon>Pseudofrankia</taxon>
    </lineage>
</organism>
<reference evidence="2" key="1">
    <citation type="submission" date="2016-10" db="EMBL/GenBank/DDBJ databases">
        <title>Frankia sp. NRRL B-16386 Genome sequencing.</title>
        <authorList>
            <person name="Ghodhbane-Gtari F."/>
            <person name="Swanson E."/>
            <person name="Gueddou A."/>
            <person name="Hezbri K."/>
            <person name="Ktari K."/>
            <person name="Nouioui I."/>
            <person name="Morris K."/>
            <person name="Simpson S."/>
            <person name="Abebe-Akele F."/>
            <person name="Thomas K."/>
            <person name="Gtari M."/>
            <person name="Tisa L.S."/>
        </authorList>
    </citation>
    <scope>NUCLEOTIDE SEQUENCE [LARGE SCALE GENOMIC DNA]</scope>
    <source>
        <strain evidence="2">NRRL B-16386</strain>
    </source>
</reference>
<dbReference type="AlphaFoldDB" id="A0A1V2I225"/>
<accession>A0A1V2I225</accession>
<comment type="caution">
    <text evidence="1">The sequence shown here is derived from an EMBL/GenBank/DDBJ whole genome shotgun (WGS) entry which is preliminary data.</text>
</comment>
<dbReference type="STRING" id="1834516.BL253_33185"/>
<dbReference type="EMBL" id="MOMC01000087">
    <property type="protein sequence ID" value="ONH23367.1"/>
    <property type="molecule type" value="Genomic_DNA"/>
</dbReference>
<evidence type="ECO:0008006" key="3">
    <source>
        <dbReference type="Google" id="ProtNLM"/>
    </source>
</evidence>
<proteinExistence type="predicted"/>